<feature type="compositionally biased region" description="Low complexity" evidence="1">
    <location>
        <begin position="414"/>
        <end position="427"/>
    </location>
</feature>
<evidence type="ECO:0000313" key="2">
    <source>
        <dbReference type="EMBL" id="KAF5220970.1"/>
    </source>
</evidence>
<evidence type="ECO:0000313" key="3">
    <source>
        <dbReference type="Proteomes" id="UP000583944"/>
    </source>
</evidence>
<dbReference type="Proteomes" id="UP000583944">
    <property type="component" value="Unassembled WGS sequence"/>
</dbReference>
<feature type="compositionally biased region" description="Polar residues" evidence="1">
    <location>
        <begin position="490"/>
        <end position="501"/>
    </location>
</feature>
<sequence>MGNCCSSNSKKRRQPEEAHVREQLHGELKEDGRPKLNVKPSDSAPLDGVQLTSCRAESTGEPAQKEGAHGGSNKSDNPNGEDDSDDLKFFTLPFAFTPREVGEPSNNGTPDEERESLRDAEDTATGEFEFVTVQGSPLSFNQSPGQGDNSAGSYAGLYSMDTMAEPIEMSDLFMSCRSFHRAASSMISGTQPLARLPSERSWRLSLPPRPGTRNEDASEAAFMSCRSVPLPTPFLRDPKVVGWHRSAPFSRGVGADPSHMLPQAQNNVTFERFSSMAASSARAGTPEMRDFSRMESRNESLLCYSCISIPSMLFTRDDKSLQAPMAQPICGFGQSTLQGQKEACAQSLPLSPENISPMPRFPQLQQKKLPPIVAARSSLPDLPLYPSSKGSRGSTHAVSYASFRWKKNFLPLQSSGPSSAAQSSAGRRPAEFTGTALTTKPRKGRLSTGHAAGAMKYARGASCVEFCHQSPWAKLADIRAKSTAISLSSLTTDGRASTGSHEGSRRGSVQKQERREDEEKELVDQSGHGEDDDTLKERQEGLSCQCVDPVIREPRGEDAGASPNTGGVEDSVAPEAVGKSGSPLQAVNTLETLHADAFAASRVSNGTKNSVSLGEGAVYLEQPGLNEASEAEEGSNGRARMSLAEVNDMKARTALPDGVVEQHPEYFSVLSPPPILSIASAGCNISSEDVDRETYGNDSSANRIGDSVIGDQFGKDTGGQHEFDAAKRPFVA</sequence>
<protein>
    <submittedName>
        <fullName evidence="2">Uncharacterized protein</fullName>
    </submittedName>
</protein>
<dbReference type="EMBL" id="JABDHM010000043">
    <property type="protein sequence ID" value="KAF5220970.1"/>
    <property type="molecule type" value="Genomic_DNA"/>
</dbReference>
<name>A0A7J6Y404_TRYCR</name>
<dbReference type="VEuPathDB" id="TriTrypDB:ECC02_005987"/>
<feature type="region of interest" description="Disordered" evidence="1">
    <location>
        <begin position="1"/>
        <end position="123"/>
    </location>
</feature>
<dbReference type="AlphaFoldDB" id="A0A7J6Y404"/>
<organism evidence="2 3">
    <name type="scientific">Trypanosoma cruzi</name>
    <dbReference type="NCBI Taxonomy" id="5693"/>
    <lineage>
        <taxon>Eukaryota</taxon>
        <taxon>Discoba</taxon>
        <taxon>Euglenozoa</taxon>
        <taxon>Kinetoplastea</taxon>
        <taxon>Metakinetoplastina</taxon>
        <taxon>Trypanosomatida</taxon>
        <taxon>Trypanosomatidae</taxon>
        <taxon>Trypanosoma</taxon>
        <taxon>Schizotrypanum</taxon>
    </lineage>
</organism>
<accession>A0A7J6Y404</accession>
<evidence type="ECO:0000256" key="1">
    <source>
        <dbReference type="SAM" id="MobiDB-lite"/>
    </source>
</evidence>
<feature type="region of interest" description="Disordered" evidence="1">
    <location>
        <begin position="691"/>
        <end position="732"/>
    </location>
</feature>
<comment type="caution">
    <text evidence="2">The sequence shown here is derived from an EMBL/GenBank/DDBJ whole genome shotgun (WGS) entry which is preliminary data.</text>
</comment>
<feature type="compositionally biased region" description="Basic and acidic residues" evidence="1">
    <location>
        <begin position="14"/>
        <end position="34"/>
    </location>
</feature>
<feature type="region of interest" description="Disordered" evidence="1">
    <location>
        <begin position="414"/>
        <end position="448"/>
    </location>
</feature>
<reference evidence="2 3" key="1">
    <citation type="journal article" date="2019" name="Genome Biol. Evol.">
        <title>Nanopore Sequencing Significantly Improves Genome Assembly of the Protozoan Parasite Trypanosoma cruzi.</title>
        <authorList>
            <person name="Diaz-Viraque F."/>
            <person name="Pita S."/>
            <person name="Greif G."/>
            <person name="de Souza R.C.M."/>
            <person name="Iraola G."/>
            <person name="Robello C."/>
        </authorList>
    </citation>
    <scope>NUCLEOTIDE SEQUENCE [LARGE SCALE GENOMIC DNA]</scope>
    <source>
        <strain evidence="2 3">Berenice</strain>
    </source>
</reference>
<dbReference type="VEuPathDB" id="TriTrypDB:BCY84_16462"/>
<proteinExistence type="predicted"/>
<feature type="region of interest" description="Disordered" evidence="1">
    <location>
        <begin position="490"/>
        <end position="580"/>
    </location>
</feature>
<gene>
    <name evidence="2" type="ORF">ECC02_005987</name>
</gene>
<feature type="compositionally biased region" description="Basic and acidic residues" evidence="1">
    <location>
        <begin position="718"/>
        <end position="732"/>
    </location>
</feature>